<evidence type="ECO:0000313" key="1">
    <source>
        <dbReference type="EMBL" id="HGW92207.1"/>
    </source>
</evidence>
<name>A0A7C4YHU6_UNCW3</name>
<protein>
    <submittedName>
        <fullName evidence="1">DUF3419 family protein</fullName>
    </submittedName>
</protein>
<dbReference type="PANTHER" id="PTHR47473">
    <property type="entry name" value="BTA1P"/>
    <property type="match status" value="1"/>
</dbReference>
<dbReference type="InterPro" id="IPR021829">
    <property type="entry name" value="DUF3419"/>
</dbReference>
<dbReference type="PANTHER" id="PTHR47473:SF1">
    <property type="entry name" value="METHYLTRANSFERASE DOMAIN-CONTAINING PROTEIN"/>
    <property type="match status" value="1"/>
</dbReference>
<dbReference type="Pfam" id="PF11899">
    <property type="entry name" value="DUF3419"/>
    <property type="match status" value="1"/>
</dbReference>
<sequence>MLKEKFEIIRYSNCWEDTEVLLKALNVKIGGKYLSIISGGDNTLSLLVKNPSFVVGIDISPAQIALFHLKIASFKLLSHIETLEFFGVKECKRRIEIYDYVKKEMPDSARFYWDNHKGFIEKGIIFVGKFEKYFEIFRRFVIPIVHRRKTIEKMFNLKTKDERIEFFEREWNNFQWKLMFKIFFGKFLMGKLGRDPEFFKYVSEPIADSIKKTVDRGIINVPASDNPYIDFIFHGNYKLTLPFYLKEENYEIIKKNLEKIIIIQGPVEKGLNSEYDGFNLSDIFEYIDYNSFRNIYKMVLMCSKKGSRIFYRNMLVPRRCPKEFINMVISHRKEAQELLETDRAFFYRDIIIEEKI</sequence>
<dbReference type="EMBL" id="DTHG01000083">
    <property type="protein sequence ID" value="HGW92207.1"/>
    <property type="molecule type" value="Genomic_DNA"/>
</dbReference>
<organism evidence="1">
    <name type="scientific">candidate division WOR-3 bacterium</name>
    <dbReference type="NCBI Taxonomy" id="2052148"/>
    <lineage>
        <taxon>Bacteria</taxon>
        <taxon>Bacteria division WOR-3</taxon>
    </lineage>
</organism>
<proteinExistence type="predicted"/>
<accession>A0A7C4YHU6</accession>
<gene>
    <name evidence="1" type="ORF">ENV67_06685</name>
</gene>
<dbReference type="AlphaFoldDB" id="A0A7C4YHU6"/>
<reference evidence="1" key="1">
    <citation type="journal article" date="2020" name="mSystems">
        <title>Genome- and Community-Level Interaction Insights into Carbon Utilization and Element Cycling Functions of Hydrothermarchaeota in Hydrothermal Sediment.</title>
        <authorList>
            <person name="Zhou Z."/>
            <person name="Liu Y."/>
            <person name="Xu W."/>
            <person name="Pan J."/>
            <person name="Luo Z.H."/>
            <person name="Li M."/>
        </authorList>
    </citation>
    <scope>NUCLEOTIDE SEQUENCE [LARGE SCALE GENOMIC DNA]</scope>
    <source>
        <strain evidence="1">SpSt-780</strain>
    </source>
</reference>
<comment type="caution">
    <text evidence="1">The sequence shown here is derived from an EMBL/GenBank/DDBJ whole genome shotgun (WGS) entry which is preliminary data.</text>
</comment>